<proteinExistence type="inferred from homology"/>
<organism evidence="3 4">
    <name type="scientific">Plectus sambesii</name>
    <dbReference type="NCBI Taxonomy" id="2011161"/>
    <lineage>
        <taxon>Eukaryota</taxon>
        <taxon>Metazoa</taxon>
        <taxon>Ecdysozoa</taxon>
        <taxon>Nematoda</taxon>
        <taxon>Chromadorea</taxon>
        <taxon>Plectida</taxon>
        <taxon>Plectina</taxon>
        <taxon>Plectoidea</taxon>
        <taxon>Plectidae</taxon>
        <taxon>Plectus</taxon>
    </lineage>
</organism>
<dbReference type="InterPro" id="IPR002347">
    <property type="entry name" value="SDR_fam"/>
</dbReference>
<name>A0A914VDP1_9BILA</name>
<dbReference type="GO" id="GO:0004090">
    <property type="term" value="F:carbonyl reductase (NADPH) activity"/>
    <property type="evidence" value="ECO:0007669"/>
    <property type="project" value="TreeGrafter"/>
</dbReference>
<dbReference type="Proteomes" id="UP000887566">
    <property type="component" value="Unplaced"/>
</dbReference>
<dbReference type="PRINTS" id="PR00081">
    <property type="entry name" value="GDHRDH"/>
</dbReference>
<evidence type="ECO:0000313" key="4">
    <source>
        <dbReference type="WBParaSite" id="PSAMB.scaffold1845size27347.g15226.t1"/>
    </source>
</evidence>
<accession>A0A914VDP1</accession>
<evidence type="ECO:0000256" key="2">
    <source>
        <dbReference type="RuleBase" id="RU000363"/>
    </source>
</evidence>
<evidence type="ECO:0000256" key="1">
    <source>
        <dbReference type="ARBA" id="ARBA00006484"/>
    </source>
</evidence>
<dbReference type="Pfam" id="PF00106">
    <property type="entry name" value="adh_short"/>
    <property type="match status" value="1"/>
</dbReference>
<dbReference type="AlphaFoldDB" id="A0A914VDP1"/>
<dbReference type="PANTHER" id="PTHR43943">
    <property type="entry name" value="DEHYDROGENASE/REDUCTASE (SDR FAMILY) MEMBER 4"/>
    <property type="match status" value="1"/>
</dbReference>
<dbReference type="PANTHER" id="PTHR43943:SF2">
    <property type="entry name" value="DEHYDROGENASE_REDUCTASE 4"/>
    <property type="match status" value="1"/>
</dbReference>
<keyword evidence="3" id="KW-1185">Reference proteome</keyword>
<dbReference type="WBParaSite" id="PSAMB.scaffold1845size27347.g15226.t1">
    <property type="protein sequence ID" value="PSAMB.scaffold1845size27347.g15226.t1"/>
    <property type="gene ID" value="PSAMB.scaffold1845size27347.g15226"/>
</dbReference>
<protein>
    <submittedName>
        <fullName evidence="4">Dehydrogenase/reductase SDR family member 4</fullName>
    </submittedName>
</protein>
<reference evidence="4" key="1">
    <citation type="submission" date="2022-11" db="UniProtKB">
        <authorList>
            <consortium name="WormBaseParasite"/>
        </authorList>
    </citation>
    <scope>IDENTIFICATION</scope>
</reference>
<dbReference type="Gene3D" id="3.40.50.720">
    <property type="entry name" value="NAD(P)-binding Rossmann-like Domain"/>
    <property type="match status" value="1"/>
</dbReference>
<dbReference type="PRINTS" id="PR00080">
    <property type="entry name" value="SDRFAMILY"/>
</dbReference>
<dbReference type="InterPro" id="IPR036291">
    <property type="entry name" value="NAD(P)-bd_dom_sf"/>
</dbReference>
<comment type="similarity">
    <text evidence="1 2">Belongs to the short-chain dehydrogenases/reductases (SDR) family.</text>
</comment>
<sequence>MSQKKLQGKVAIVTAATKGIGEAIAERLAQDGAKVVISSRRQDNVDETVGRLKKLGLTVAGIVCHVGNAADRAKLIDFTLSTFGRIDILVNNAGINPHFGHILDISEEVWDKLFDVNVKAAFMLCKLVVPHMEKVGGGSIVFNASIGGYKPPTGIATYGVTKTTLLGLTKALAVSLVHQNIRVNGIAPGIIKTHMSRAVSPSQNS</sequence>
<dbReference type="FunFam" id="3.40.50.720:FF:000084">
    <property type="entry name" value="Short-chain dehydrogenase reductase"/>
    <property type="match status" value="1"/>
</dbReference>
<evidence type="ECO:0000313" key="3">
    <source>
        <dbReference type="Proteomes" id="UP000887566"/>
    </source>
</evidence>
<dbReference type="SUPFAM" id="SSF51735">
    <property type="entry name" value="NAD(P)-binding Rossmann-fold domains"/>
    <property type="match status" value="1"/>
</dbReference>